<keyword evidence="2" id="KW-1185">Reference proteome</keyword>
<sequence length="151" mass="17804">MQQLRTKRDYLPLDPDTPIPSIEAGVERCGIKRRKLSFSNTEKPPPRARTPIFHEFGVLVGYWYADSTGRGRRPVYCLMDDFEYVYFDDGKLVLVRWIDFDPLEHFGHWDGDDTESGIDGEENDQERPMTPEEVKIWVRTMWECRNFLDIA</sequence>
<name>A0AAD4PWR4_9EURO</name>
<evidence type="ECO:0000313" key="1">
    <source>
        <dbReference type="EMBL" id="KAH8691919.1"/>
    </source>
</evidence>
<gene>
    <name evidence="1" type="ORF">BGW36DRAFT_303522</name>
</gene>
<dbReference type="AlphaFoldDB" id="A0AAD4PWR4"/>
<reference evidence="1" key="1">
    <citation type="submission" date="2021-12" db="EMBL/GenBank/DDBJ databases">
        <title>Convergent genome expansion in fungi linked to evolution of root-endophyte symbiosis.</title>
        <authorList>
            <consortium name="DOE Joint Genome Institute"/>
            <person name="Ke Y.-H."/>
            <person name="Bonito G."/>
            <person name="Liao H.-L."/>
            <person name="Looney B."/>
            <person name="Rojas-Flechas A."/>
            <person name="Nash J."/>
            <person name="Hameed K."/>
            <person name="Schadt C."/>
            <person name="Martin F."/>
            <person name="Crous P.W."/>
            <person name="Miettinen O."/>
            <person name="Magnuson J.K."/>
            <person name="Labbe J."/>
            <person name="Jacobson D."/>
            <person name="Doktycz M.J."/>
            <person name="Veneault-Fourrey C."/>
            <person name="Kuo A."/>
            <person name="Mondo S."/>
            <person name="Calhoun S."/>
            <person name="Riley R."/>
            <person name="Ohm R."/>
            <person name="LaButti K."/>
            <person name="Andreopoulos B."/>
            <person name="Pangilinan J."/>
            <person name="Nolan M."/>
            <person name="Tritt A."/>
            <person name="Clum A."/>
            <person name="Lipzen A."/>
            <person name="Daum C."/>
            <person name="Barry K."/>
            <person name="Grigoriev I.V."/>
            <person name="Vilgalys R."/>
        </authorList>
    </citation>
    <scope>NUCLEOTIDE SEQUENCE</scope>
    <source>
        <strain evidence="1">PMI_201</strain>
    </source>
</reference>
<protein>
    <submittedName>
        <fullName evidence="1">Uncharacterized protein</fullName>
    </submittedName>
</protein>
<evidence type="ECO:0000313" key="2">
    <source>
        <dbReference type="Proteomes" id="UP001201262"/>
    </source>
</evidence>
<proteinExistence type="predicted"/>
<dbReference type="GeneID" id="70242173"/>
<comment type="caution">
    <text evidence="1">The sequence shown here is derived from an EMBL/GenBank/DDBJ whole genome shotgun (WGS) entry which is preliminary data.</text>
</comment>
<dbReference type="RefSeq" id="XP_046067916.1">
    <property type="nucleotide sequence ID" value="XM_046211886.1"/>
</dbReference>
<accession>A0AAD4PWR4</accession>
<dbReference type="Proteomes" id="UP001201262">
    <property type="component" value="Unassembled WGS sequence"/>
</dbReference>
<organism evidence="1 2">
    <name type="scientific">Talaromyces proteolyticus</name>
    <dbReference type="NCBI Taxonomy" id="1131652"/>
    <lineage>
        <taxon>Eukaryota</taxon>
        <taxon>Fungi</taxon>
        <taxon>Dikarya</taxon>
        <taxon>Ascomycota</taxon>
        <taxon>Pezizomycotina</taxon>
        <taxon>Eurotiomycetes</taxon>
        <taxon>Eurotiomycetidae</taxon>
        <taxon>Eurotiales</taxon>
        <taxon>Trichocomaceae</taxon>
        <taxon>Talaromyces</taxon>
        <taxon>Talaromyces sect. Bacilispori</taxon>
    </lineage>
</organism>
<dbReference type="EMBL" id="JAJTJA010000011">
    <property type="protein sequence ID" value="KAH8691919.1"/>
    <property type="molecule type" value="Genomic_DNA"/>
</dbReference>